<reference evidence="2" key="1">
    <citation type="submission" date="2012-04" db="EMBL/GenBank/DDBJ databases">
        <title>The Genome Sequence of Loa loa.</title>
        <authorList>
            <consortium name="The Broad Institute Genome Sequencing Platform"/>
            <consortium name="Broad Institute Genome Sequencing Center for Infectious Disease"/>
            <person name="Nutman T.B."/>
            <person name="Fink D.L."/>
            <person name="Russ C."/>
            <person name="Young S."/>
            <person name="Zeng Q."/>
            <person name="Gargeya S."/>
            <person name="Alvarado L."/>
            <person name="Berlin A."/>
            <person name="Chapman S.B."/>
            <person name="Chen Z."/>
            <person name="Freedman E."/>
            <person name="Gellesch M."/>
            <person name="Goldberg J."/>
            <person name="Griggs A."/>
            <person name="Gujja S."/>
            <person name="Heilman E.R."/>
            <person name="Heiman D."/>
            <person name="Howarth C."/>
            <person name="Mehta T."/>
            <person name="Neiman D."/>
            <person name="Pearson M."/>
            <person name="Roberts A."/>
            <person name="Saif S."/>
            <person name="Shea T."/>
            <person name="Shenoy N."/>
            <person name="Sisk P."/>
            <person name="Stolte C."/>
            <person name="Sykes S."/>
            <person name="White J."/>
            <person name="Yandava C."/>
            <person name="Haas B."/>
            <person name="Henn M.R."/>
            <person name="Nusbaum C."/>
            <person name="Birren B."/>
        </authorList>
    </citation>
    <scope>NUCLEOTIDE SEQUENCE [LARGE SCALE GENOMIC DNA]</scope>
</reference>
<dbReference type="OrthoDB" id="5866061at2759"/>
<name>A0A1S0UGH5_LOALO</name>
<feature type="chain" id="PRO_5010210961" evidence="1">
    <location>
        <begin position="19"/>
        <end position="695"/>
    </location>
</feature>
<dbReference type="GeneID" id="9942728"/>
<dbReference type="AlphaFoldDB" id="A0A1S0UGH5"/>
<organism evidence="2">
    <name type="scientific">Loa loa</name>
    <name type="common">Eye worm</name>
    <name type="synonym">Filaria loa</name>
    <dbReference type="NCBI Taxonomy" id="7209"/>
    <lineage>
        <taxon>Eukaryota</taxon>
        <taxon>Metazoa</taxon>
        <taxon>Ecdysozoa</taxon>
        <taxon>Nematoda</taxon>
        <taxon>Chromadorea</taxon>
        <taxon>Rhabditida</taxon>
        <taxon>Spirurina</taxon>
        <taxon>Spiruromorpha</taxon>
        <taxon>Filarioidea</taxon>
        <taxon>Onchocercidae</taxon>
        <taxon>Loa</taxon>
    </lineage>
</organism>
<keyword evidence="1" id="KW-0732">Signal</keyword>
<protein>
    <submittedName>
        <fullName evidence="2">Uncharacterized protein</fullName>
    </submittedName>
</protein>
<evidence type="ECO:0000256" key="1">
    <source>
        <dbReference type="SAM" id="SignalP"/>
    </source>
</evidence>
<dbReference type="CTD" id="9942728"/>
<dbReference type="RefSeq" id="XP_020305697.1">
    <property type="nucleotide sequence ID" value="XM_020450601.1"/>
</dbReference>
<sequence length="695" mass="79943">MIFFVWSLVLSAVKFARRQRLVSVLSEYFIWNLSHNSILLCRQIPCFSCFSRNKENYEKLTGTSNILRKTSSEPCLPGELIARPIYRTEEMEFVVQLDAPQLDIMDWNIFTPPIHGSIPRVHFIAFLDKKCDKYDETLDDSIMLTDSFDTIDEQSAIHSSNLPSILIGNLCNKIAHRRGRPWEILYECTLYDFYDIAFAWSQNSLFDIDGKAIVKMMKVITLPESFFIQSDDSNSLQRSISPPLSCGEWGINSSRSSLSLEPLSLLELLYEREHSCIMDKDDYRNFHGSSALSFFSNNDSVLHYDHRLELPAPSNFQLSPADVSSNNCFGYIKKPNSFRSRKCSVSLERTQTVLNDAVPTYIKYLKEQNKMRKCRSKIQQFDQKTRIAENGWSCELYALRNIDEIIPQQFNSQLFIDDTNSVRKDDVSLSVKFTNDNIYDIGKQIVIYSIPDEMNNPLIEQIQDEKSQIQLQSNEDRITSGQISGRSYQIQMEPSQILIRSDQESVIRKFQDSSTANVTSINKPQHKQFSKKIVNSTTFEGNKSQSSTSIIEDECKMISVRTDSYKISPDSTSILLSSLLRIPEEQSKLLDKEMFRIFSGSHLHTTTDSGKFLAKPLMILVFTGDNDDLFSRISETLSTMLPSDTHTIFHLSYEAFCKHPWIGQSTACLIVADTSHLDDKCWIRLQQYFSNVRFF</sequence>
<dbReference type="EMBL" id="JH712221">
    <property type="protein sequence ID" value="EJD74800.1"/>
    <property type="molecule type" value="Genomic_DNA"/>
</dbReference>
<evidence type="ECO:0000313" key="2">
    <source>
        <dbReference type="EMBL" id="EJD74800.1"/>
    </source>
</evidence>
<dbReference type="InParanoid" id="A0A1S0UGH5"/>
<feature type="signal peptide" evidence="1">
    <location>
        <begin position="1"/>
        <end position="18"/>
    </location>
</feature>
<proteinExistence type="predicted"/>
<accession>A0A1S0UGH5</accession>
<gene>
    <name evidence="2" type="ORF">LOAG_17933</name>
</gene>
<dbReference type="KEGG" id="loa:LOAG_17933"/>